<dbReference type="PROSITE" id="PS51257">
    <property type="entry name" value="PROKAR_LIPOPROTEIN"/>
    <property type="match status" value="1"/>
</dbReference>
<name>A0ABS2NQZ4_9FIRM</name>
<feature type="transmembrane region" description="Helical" evidence="1">
    <location>
        <begin position="5"/>
        <end position="22"/>
    </location>
</feature>
<dbReference type="Proteomes" id="UP001314796">
    <property type="component" value="Unassembled WGS sequence"/>
</dbReference>
<keyword evidence="1" id="KW-1133">Transmembrane helix</keyword>
<keyword evidence="3" id="KW-1185">Reference proteome</keyword>
<sequence>MRRNYIFLGIILLMISNLFLVGCNTEENKEVSYEIVSFESAPKEVQEEISEVDKRIRESVMKNNYSNKQTTISSGSIDLGKERYEYFITNNQAPKIIEVGPDKVYGRGIRIIYTTENIGNVNFPVTTTIVKLNDYYGKISHTYISHP</sequence>
<evidence type="ECO:0000313" key="3">
    <source>
        <dbReference type="Proteomes" id="UP001314796"/>
    </source>
</evidence>
<evidence type="ECO:0000313" key="2">
    <source>
        <dbReference type="EMBL" id="MBM7615341.1"/>
    </source>
</evidence>
<dbReference type="RefSeq" id="WP_204402425.1">
    <property type="nucleotide sequence ID" value="NZ_JAFBEE010000011.1"/>
</dbReference>
<evidence type="ECO:0000256" key="1">
    <source>
        <dbReference type="SAM" id="Phobius"/>
    </source>
</evidence>
<evidence type="ECO:0008006" key="4">
    <source>
        <dbReference type="Google" id="ProtNLM"/>
    </source>
</evidence>
<comment type="caution">
    <text evidence="2">The sequence shown here is derived from an EMBL/GenBank/DDBJ whole genome shotgun (WGS) entry which is preliminary data.</text>
</comment>
<accession>A0ABS2NQZ4</accession>
<organism evidence="2 3">
    <name type="scientific">Alkaliphilus hydrothermalis</name>
    <dbReference type="NCBI Taxonomy" id="1482730"/>
    <lineage>
        <taxon>Bacteria</taxon>
        <taxon>Bacillati</taxon>
        <taxon>Bacillota</taxon>
        <taxon>Clostridia</taxon>
        <taxon>Peptostreptococcales</taxon>
        <taxon>Natronincolaceae</taxon>
        <taxon>Alkaliphilus</taxon>
    </lineage>
</organism>
<keyword evidence="1" id="KW-0812">Transmembrane</keyword>
<proteinExistence type="predicted"/>
<reference evidence="2 3" key="1">
    <citation type="submission" date="2021-01" db="EMBL/GenBank/DDBJ databases">
        <title>Genomic Encyclopedia of Type Strains, Phase IV (KMG-IV): sequencing the most valuable type-strain genomes for metagenomic binning, comparative biology and taxonomic classification.</title>
        <authorList>
            <person name="Goeker M."/>
        </authorList>
    </citation>
    <scope>NUCLEOTIDE SEQUENCE [LARGE SCALE GENOMIC DNA]</scope>
    <source>
        <strain evidence="2 3">DSM 25890</strain>
    </source>
</reference>
<protein>
    <recommendedName>
        <fullName evidence="4">Lipoprotein</fullName>
    </recommendedName>
</protein>
<keyword evidence="1" id="KW-0472">Membrane</keyword>
<gene>
    <name evidence="2" type="ORF">JOC73_001910</name>
</gene>
<dbReference type="EMBL" id="JAFBEE010000011">
    <property type="protein sequence ID" value="MBM7615341.1"/>
    <property type="molecule type" value="Genomic_DNA"/>
</dbReference>